<feature type="domain" description="ABC transporter" evidence="5">
    <location>
        <begin position="13"/>
        <end position="259"/>
    </location>
</feature>
<dbReference type="CDD" id="cd03257">
    <property type="entry name" value="ABC_NikE_OppD_transporters"/>
    <property type="match status" value="1"/>
</dbReference>
<dbReference type="eggNOG" id="COG4608">
    <property type="taxonomic scope" value="Bacteria"/>
</dbReference>
<evidence type="ECO:0000256" key="1">
    <source>
        <dbReference type="ARBA" id="ARBA00005417"/>
    </source>
</evidence>
<organism evidence="6 7">
    <name type="scientific">Candidatus Sodalis pierantonii str. SOPE</name>
    <dbReference type="NCBI Taxonomy" id="2342"/>
    <lineage>
        <taxon>Bacteria</taxon>
        <taxon>Pseudomonadati</taxon>
        <taxon>Pseudomonadota</taxon>
        <taxon>Gammaproteobacteria</taxon>
        <taxon>Enterobacterales</taxon>
        <taxon>Bruguierivoracaceae</taxon>
        <taxon>Sodalis</taxon>
    </lineage>
</organism>
<protein>
    <submittedName>
        <fullName evidence="6">Oligopeptide ABC transporter ATP-binding protein</fullName>
    </submittedName>
</protein>
<dbReference type="GO" id="GO:0055085">
    <property type="term" value="P:transmembrane transport"/>
    <property type="evidence" value="ECO:0007669"/>
    <property type="project" value="UniProtKB-ARBA"/>
</dbReference>
<dbReference type="FunFam" id="3.40.50.300:FF:000016">
    <property type="entry name" value="Oligopeptide ABC transporter ATP-binding component"/>
    <property type="match status" value="1"/>
</dbReference>
<dbReference type="Proteomes" id="UP000019025">
    <property type="component" value="Chromosome"/>
</dbReference>
<keyword evidence="7" id="KW-1185">Reference proteome</keyword>
<dbReference type="PATRIC" id="fig|2342.5.peg.3600"/>
<evidence type="ECO:0000256" key="3">
    <source>
        <dbReference type="ARBA" id="ARBA00022741"/>
    </source>
</evidence>
<keyword evidence="2" id="KW-0813">Transport</keyword>
<dbReference type="KEGG" id="pes:SOPEG_3307"/>
<dbReference type="SUPFAM" id="SSF52540">
    <property type="entry name" value="P-loop containing nucleoside triphosphate hydrolases"/>
    <property type="match status" value="1"/>
</dbReference>
<accession>W0HRA6</accession>
<dbReference type="NCBIfam" id="TIGR01727">
    <property type="entry name" value="oligo_HPY"/>
    <property type="match status" value="1"/>
</dbReference>
<dbReference type="GO" id="GO:0005524">
    <property type="term" value="F:ATP binding"/>
    <property type="evidence" value="ECO:0007669"/>
    <property type="project" value="UniProtKB-KW"/>
</dbReference>
<evidence type="ECO:0000259" key="5">
    <source>
        <dbReference type="PROSITE" id="PS50893"/>
    </source>
</evidence>
<evidence type="ECO:0000256" key="2">
    <source>
        <dbReference type="ARBA" id="ARBA00022448"/>
    </source>
</evidence>
<dbReference type="InterPro" id="IPR003593">
    <property type="entry name" value="AAA+_ATPase"/>
</dbReference>
<gene>
    <name evidence="6" type="ORF">SOPEG_3307</name>
</gene>
<dbReference type="PROSITE" id="PS00211">
    <property type="entry name" value="ABC_TRANSPORTER_1"/>
    <property type="match status" value="1"/>
</dbReference>
<name>W0HRA6_9GAMM</name>
<dbReference type="STRING" id="2342.SOPEG_3307"/>
<evidence type="ECO:0000313" key="7">
    <source>
        <dbReference type="Proteomes" id="UP000019025"/>
    </source>
</evidence>
<dbReference type="Pfam" id="PF00005">
    <property type="entry name" value="ABC_tran"/>
    <property type="match status" value="1"/>
</dbReference>
<evidence type="ECO:0000313" key="6">
    <source>
        <dbReference type="EMBL" id="AHF74668.1"/>
    </source>
</evidence>
<dbReference type="InterPro" id="IPR003439">
    <property type="entry name" value="ABC_transporter-like_ATP-bd"/>
</dbReference>
<comment type="similarity">
    <text evidence="1">Belongs to the ABC transporter superfamily.</text>
</comment>
<reference evidence="6 7" key="1">
    <citation type="journal article" date="2014" name="Genome Biol. Evol.">
        <title>Genome degeneration and adaptation in a nascent stage of symbiosis.</title>
        <authorList>
            <person name="Oakeson K.F."/>
            <person name="Gil R."/>
            <person name="Clayton A.L."/>
            <person name="Dunn D.M."/>
            <person name="von Niederhausern A.C."/>
            <person name="Hamil C."/>
            <person name="Aoyagi A."/>
            <person name="Duval B."/>
            <person name="Baca A."/>
            <person name="Silva F.J."/>
            <person name="Vallier A."/>
            <person name="Jackson D.G."/>
            <person name="Latorre A."/>
            <person name="Weiss R.B."/>
            <person name="Heddi A."/>
            <person name="Moya A."/>
            <person name="Dale C."/>
        </authorList>
    </citation>
    <scope>NUCLEOTIDE SEQUENCE [LARGE SCALE GENOMIC DNA]</scope>
    <source>
        <strain evidence="7">none</strain>
    </source>
</reference>
<dbReference type="GO" id="GO:0015833">
    <property type="term" value="P:peptide transport"/>
    <property type="evidence" value="ECO:0007669"/>
    <property type="project" value="InterPro"/>
</dbReference>
<dbReference type="Pfam" id="PF08352">
    <property type="entry name" value="oligo_HPY"/>
    <property type="match status" value="1"/>
</dbReference>
<dbReference type="InterPro" id="IPR050319">
    <property type="entry name" value="ABC_transp_ATP-bind"/>
</dbReference>
<dbReference type="InterPro" id="IPR027417">
    <property type="entry name" value="P-loop_NTPase"/>
</dbReference>
<dbReference type="RefSeq" id="WP_025246371.1">
    <property type="nucleotide sequence ID" value="NZ_CP006568.1"/>
</dbReference>
<dbReference type="InterPro" id="IPR013563">
    <property type="entry name" value="Oligopep_ABC_C"/>
</dbReference>
<evidence type="ECO:0000256" key="4">
    <source>
        <dbReference type="ARBA" id="ARBA00022840"/>
    </source>
</evidence>
<dbReference type="PROSITE" id="PS50893">
    <property type="entry name" value="ABC_TRANSPORTER_2"/>
    <property type="match status" value="1"/>
</dbReference>
<dbReference type="HOGENOM" id="CLU_000604_1_23_6"/>
<dbReference type="GO" id="GO:0016887">
    <property type="term" value="F:ATP hydrolysis activity"/>
    <property type="evidence" value="ECO:0007669"/>
    <property type="project" value="InterPro"/>
</dbReference>
<dbReference type="InterPro" id="IPR017871">
    <property type="entry name" value="ABC_transporter-like_CS"/>
</dbReference>
<proteinExistence type="inferred from homology"/>
<dbReference type="AlphaFoldDB" id="W0HRA6"/>
<keyword evidence="4 6" id="KW-0067">ATP-binding</keyword>
<dbReference type="Gene3D" id="3.40.50.300">
    <property type="entry name" value="P-loop containing nucleotide triphosphate hydrolases"/>
    <property type="match status" value="1"/>
</dbReference>
<sequence>MTSPSPQAGTPLLQVHDLKKYFPAPGQRGTMLKAVDGVSFTLAKGETLALIGESGSGKTTVGKTLLRLHEPTAGQAIFQNVDIFGLKPRQLRHCRRDMQIIFQDPFASLNPRMTVEELIAEPFDIHGLAAGPDRTRRIARLLELVGLATYHARRYPHEFSGGQRQRIGIARALALDPKLIICDEPVSALDVSIQSQILNLLRQLQQELELSYLFIAHGMAAVKHIFHRVAVMYLGKIMEISPTRQLYSAPLHPYSEALISAIPVPDPTVKRHRIILAGDIPSPLNVPSGCRFHTRCPYAASVGEKCRTVEPTLSDRGDGRWVACHLRQKPRAGDISVKPT</sequence>
<dbReference type="SMART" id="SM00382">
    <property type="entry name" value="AAA"/>
    <property type="match status" value="1"/>
</dbReference>
<dbReference type="PANTHER" id="PTHR43776">
    <property type="entry name" value="TRANSPORT ATP-BINDING PROTEIN"/>
    <property type="match status" value="1"/>
</dbReference>
<dbReference type="PANTHER" id="PTHR43776:SF7">
    <property type="entry name" value="D,D-DIPEPTIDE TRANSPORT ATP-BINDING PROTEIN DDPF-RELATED"/>
    <property type="match status" value="1"/>
</dbReference>
<keyword evidence="3" id="KW-0547">Nucleotide-binding</keyword>
<dbReference type="EMBL" id="CP006568">
    <property type="protein sequence ID" value="AHF74668.1"/>
    <property type="molecule type" value="Genomic_DNA"/>
</dbReference>